<dbReference type="InterPro" id="IPR000073">
    <property type="entry name" value="AB_hydrolase_1"/>
</dbReference>
<accession>A0A7J6MKR2</accession>
<evidence type="ECO:0000313" key="4">
    <source>
        <dbReference type="Proteomes" id="UP000591131"/>
    </source>
</evidence>
<keyword evidence="1" id="KW-1133">Transmembrane helix</keyword>
<sequence length="330" mass="36910">MSKVSSKEKPDRKIASLLLITLSVFVAWVLYDPTTVVTGLIHLHFVHWPASIWPMDNPERDFGLAGARNYRVQSGDAVLGLWHVPPASGTKGKRVIVYFHGQAGSREHGHRVELYRHLSRDMDCHVVTADLRGYGDSTGFPYIEGFSQDIKTVTDWAIDNVARKLDLPLYVYGHSLGGPQAVYAGIHALSRGQKVTGVVLEATFPTFEDVAADHISTWFMWILPRSVRLDIIRWGFGFALKGSDFRFDTSRLLQDLRKLDPSVPIINFHGTKDWEVSPHSMDQLADSVDNVNYTKVSIPGGGHSTLIYPPQGMQFLAALQAWFTSTEARH</sequence>
<evidence type="ECO:0000256" key="1">
    <source>
        <dbReference type="SAM" id="Phobius"/>
    </source>
</evidence>
<keyword evidence="1" id="KW-0472">Membrane</keyword>
<dbReference type="PANTHER" id="PTHR12277:SF81">
    <property type="entry name" value="PROTEIN ABHD13"/>
    <property type="match status" value="1"/>
</dbReference>
<evidence type="ECO:0000313" key="3">
    <source>
        <dbReference type="EMBL" id="KAF4671967.1"/>
    </source>
</evidence>
<dbReference type="InterPro" id="IPR029058">
    <property type="entry name" value="AB_hydrolase_fold"/>
</dbReference>
<protein>
    <recommendedName>
        <fullName evidence="2">AB hydrolase-1 domain-containing protein</fullName>
    </recommendedName>
</protein>
<dbReference type="Gene3D" id="3.40.50.1820">
    <property type="entry name" value="alpha/beta hydrolase"/>
    <property type="match status" value="1"/>
</dbReference>
<name>A0A7J6MKR2_PERCH</name>
<dbReference type="PANTHER" id="PTHR12277">
    <property type="entry name" value="ALPHA/BETA HYDROLASE DOMAIN-CONTAINING PROTEIN"/>
    <property type="match status" value="1"/>
</dbReference>
<reference evidence="3 4" key="1">
    <citation type="submission" date="2020-04" db="EMBL/GenBank/DDBJ databases">
        <title>Perkinsus chesapeaki whole genome sequence.</title>
        <authorList>
            <person name="Bogema D.R."/>
        </authorList>
    </citation>
    <scope>NUCLEOTIDE SEQUENCE [LARGE SCALE GENOMIC DNA]</scope>
    <source>
        <strain evidence="3">ATCC PRA-425</strain>
    </source>
</reference>
<dbReference type="AlphaFoldDB" id="A0A7J6MKR2"/>
<evidence type="ECO:0000259" key="2">
    <source>
        <dbReference type="Pfam" id="PF00561"/>
    </source>
</evidence>
<comment type="caution">
    <text evidence="3">The sequence shown here is derived from an EMBL/GenBank/DDBJ whole genome shotgun (WGS) entry which is preliminary data.</text>
</comment>
<dbReference type="EMBL" id="JAAPAO010000123">
    <property type="protein sequence ID" value="KAF4671967.1"/>
    <property type="molecule type" value="Genomic_DNA"/>
</dbReference>
<dbReference type="OrthoDB" id="411472at2759"/>
<keyword evidence="1" id="KW-0812">Transmembrane</keyword>
<gene>
    <name evidence="3" type="ORF">FOL47_001054</name>
</gene>
<proteinExistence type="predicted"/>
<dbReference type="Pfam" id="PF00561">
    <property type="entry name" value="Abhydrolase_1"/>
    <property type="match status" value="1"/>
</dbReference>
<organism evidence="3 4">
    <name type="scientific">Perkinsus chesapeaki</name>
    <name type="common">Clam parasite</name>
    <name type="synonym">Perkinsus andrewsi</name>
    <dbReference type="NCBI Taxonomy" id="330153"/>
    <lineage>
        <taxon>Eukaryota</taxon>
        <taxon>Sar</taxon>
        <taxon>Alveolata</taxon>
        <taxon>Perkinsozoa</taxon>
        <taxon>Perkinsea</taxon>
        <taxon>Perkinsida</taxon>
        <taxon>Perkinsidae</taxon>
        <taxon>Perkinsus</taxon>
    </lineage>
</organism>
<feature type="domain" description="AB hydrolase-1" evidence="2">
    <location>
        <begin position="95"/>
        <end position="220"/>
    </location>
</feature>
<dbReference type="SUPFAM" id="SSF53474">
    <property type="entry name" value="alpha/beta-Hydrolases"/>
    <property type="match status" value="1"/>
</dbReference>
<dbReference type="Proteomes" id="UP000591131">
    <property type="component" value="Unassembled WGS sequence"/>
</dbReference>
<feature type="transmembrane region" description="Helical" evidence="1">
    <location>
        <begin position="12"/>
        <end position="31"/>
    </location>
</feature>
<keyword evidence="4" id="KW-1185">Reference proteome</keyword>